<dbReference type="AlphaFoldDB" id="A0A483P1X4"/>
<sequence length="213" mass="24179">MSNGDALFSQLDAVFTAILSGMSPAGRQRTARSVGTMLRRSQSQRIGRQEAPDGSKFPSRRRRVLRSQAGIGFVWQGENRRLRNWRAVRGRRGRMLTGFDEERGAVRSFYREDIERYLDINFNETRRNTTKADPMFRRLRTARFLKTRATADGAEVGYSGVAARIARVHQLGLRDKINDSGAMATYPRRELLGLSKADRMAIARQVIDSLGVR</sequence>
<accession>A0A483P1X4</accession>
<dbReference type="Pfam" id="PF05069">
    <property type="entry name" value="Phage_tail_S"/>
    <property type="match status" value="2"/>
</dbReference>
<proteinExistence type="predicted"/>
<dbReference type="EMBL" id="SDCV01000016">
    <property type="protein sequence ID" value="TCY05259.1"/>
    <property type="molecule type" value="Genomic_DNA"/>
</dbReference>
<comment type="caution">
    <text evidence="1">The sequence shown here is derived from an EMBL/GenBank/DDBJ whole genome shotgun (WGS) entry which is preliminary data.</text>
</comment>
<protein>
    <submittedName>
        <fullName evidence="1">Phage virion morphogenesis protein</fullName>
    </submittedName>
</protein>
<dbReference type="NCBIfam" id="TIGR01635">
    <property type="entry name" value="tail_comp_S"/>
    <property type="match status" value="2"/>
</dbReference>
<dbReference type="RefSeq" id="WP_085287232.1">
    <property type="nucleotide sequence ID" value="NZ_CP114785.1"/>
</dbReference>
<gene>
    <name evidence="1" type="ORF">ETE68_17525</name>
</gene>
<organism evidence="1">
    <name type="scientific">Klebsiella pneumoniae</name>
    <dbReference type="NCBI Taxonomy" id="573"/>
    <lineage>
        <taxon>Bacteria</taxon>
        <taxon>Pseudomonadati</taxon>
        <taxon>Pseudomonadota</taxon>
        <taxon>Gammaproteobacteria</taxon>
        <taxon>Enterobacterales</taxon>
        <taxon>Enterobacteriaceae</taxon>
        <taxon>Klebsiella/Raoultella group</taxon>
        <taxon>Klebsiella</taxon>
        <taxon>Klebsiella pneumoniae complex</taxon>
    </lineage>
</organism>
<reference evidence="1" key="1">
    <citation type="submission" date="2019-01" db="EMBL/GenBank/DDBJ databases">
        <authorList>
            <person name="Lista F."/>
            <person name="Anselmo A."/>
        </authorList>
    </citation>
    <scope>NUCLEOTIDE SEQUENCE</scope>
    <source>
        <strain evidence="1">1S</strain>
    </source>
</reference>
<evidence type="ECO:0000313" key="1">
    <source>
        <dbReference type="EMBL" id="TCY05259.1"/>
    </source>
</evidence>
<dbReference type="InterPro" id="IPR006522">
    <property type="entry name" value="Phage_virion_morphogenesis"/>
</dbReference>
<name>A0A483P1X4_KLEPN</name>